<keyword evidence="6 7" id="KW-0067">ATP-binding</keyword>
<dbReference type="InterPro" id="IPR050235">
    <property type="entry name" value="CK1_Ser-Thr_kinase"/>
</dbReference>
<feature type="compositionally biased region" description="Basic residues" evidence="8">
    <location>
        <begin position="307"/>
        <end position="337"/>
    </location>
</feature>
<evidence type="ECO:0000256" key="6">
    <source>
        <dbReference type="ARBA" id="ARBA00022840"/>
    </source>
</evidence>
<gene>
    <name evidence="10" type="ORF">M0812_19202</name>
</gene>
<keyword evidence="3" id="KW-0808">Transferase</keyword>
<evidence type="ECO:0000256" key="8">
    <source>
        <dbReference type="SAM" id="MobiDB-lite"/>
    </source>
</evidence>
<evidence type="ECO:0000256" key="1">
    <source>
        <dbReference type="ARBA" id="ARBA00012513"/>
    </source>
</evidence>
<reference evidence="10" key="1">
    <citation type="submission" date="2022-08" db="EMBL/GenBank/DDBJ databases">
        <title>Novel sulphate-reducing endosymbionts in the free-living metamonad Anaeramoeba.</title>
        <authorList>
            <person name="Jerlstrom-Hultqvist J."/>
            <person name="Cepicka I."/>
            <person name="Gallot-Lavallee L."/>
            <person name="Salas-Leiva D."/>
            <person name="Curtis B.A."/>
            <person name="Zahonova K."/>
            <person name="Pipaliya S."/>
            <person name="Dacks J."/>
            <person name="Roger A.J."/>
        </authorList>
    </citation>
    <scope>NUCLEOTIDE SEQUENCE</scope>
    <source>
        <strain evidence="10">Busselton2</strain>
    </source>
</reference>
<dbReference type="GO" id="GO:0005524">
    <property type="term" value="F:ATP binding"/>
    <property type="evidence" value="ECO:0007669"/>
    <property type="project" value="UniProtKB-UniRule"/>
</dbReference>
<protein>
    <recommendedName>
        <fullName evidence="1">non-specific serine/threonine protein kinase</fullName>
        <ecNumber evidence="1">2.7.11.1</ecNumber>
    </recommendedName>
</protein>
<feature type="region of interest" description="Disordered" evidence="8">
    <location>
        <begin position="307"/>
        <end position="344"/>
    </location>
</feature>
<feature type="region of interest" description="Disordered" evidence="8">
    <location>
        <begin position="439"/>
        <end position="459"/>
    </location>
</feature>
<dbReference type="InterPro" id="IPR017441">
    <property type="entry name" value="Protein_kinase_ATP_BS"/>
</dbReference>
<dbReference type="PROSITE" id="PS00108">
    <property type="entry name" value="PROTEIN_KINASE_ST"/>
    <property type="match status" value="1"/>
</dbReference>
<keyword evidence="4 7" id="KW-0547">Nucleotide-binding</keyword>
<evidence type="ECO:0000313" key="10">
    <source>
        <dbReference type="EMBL" id="KAJ3437129.1"/>
    </source>
</evidence>
<feature type="region of interest" description="Disordered" evidence="8">
    <location>
        <begin position="514"/>
        <end position="565"/>
    </location>
</feature>
<feature type="compositionally biased region" description="Low complexity" evidence="8">
    <location>
        <begin position="530"/>
        <end position="553"/>
    </location>
</feature>
<dbReference type="InterPro" id="IPR008271">
    <property type="entry name" value="Ser/Thr_kinase_AS"/>
</dbReference>
<feature type="binding site" evidence="7">
    <location>
        <position position="39"/>
    </location>
    <ligand>
        <name>ATP</name>
        <dbReference type="ChEBI" id="CHEBI:30616"/>
    </ligand>
</feature>
<dbReference type="EMBL" id="JANTQA010000036">
    <property type="protein sequence ID" value="KAJ3437129.1"/>
    <property type="molecule type" value="Genomic_DNA"/>
</dbReference>
<dbReference type="PANTHER" id="PTHR11909">
    <property type="entry name" value="CASEIN KINASE-RELATED"/>
    <property type="match status" value="1"/>
</dbReference>
<evidence type="ECO:0000313" key="11">
    <source>
        <dbReference type="Proteomes" id="UP001146793"/>
    </source>
</evidence>
<dbReference type="Gene3D" id="1.10.510.10">
    <property type="entry name" value="Transferase(Phosphotransferase) domain 1"/>
    <property type="match status" value="1"/>
</dbReference>
<dbReference type="InterPro" id="IPR011009">
    <property type="entry name" value="Kinase-like_dom_sf"/>
</dbReference>
<proteinExistence type="predicted"/>
<dbReference type="InterPro" id="IPR000719">
    <property type="entry name" value="Prot_kinase_dom"/>
</dbReference>
<accession>A0AAV7Z5M6</accession>
<dbReference type="PROSITE" id="PS00107">
    <property type="entry name" value="PROTEIN_KINASE_ATP"/>
    <property type="match status" value="1"/>
</dbReference>
<dbReference type="AlphaFoldDB" id="A0AAV7Z5M6"/>
<organism evidence="10 11">
    <name type="scientific">Anaeramoeba flamelloides</name>
    <dbReference type="NCBI Taxonomy" id="1746091"/>
    <lineage>
        <taxon>Eukaryota</taxon>
        <taxon>Metamonada</taxon>
        <taxon>Anaeramoebidae</taxon>
        <taxon>Anaeramoeba</taxon>
    </lineage>
</organism>
<keyword evidence="5 10" id="KW-0418">Kinase</keyword>
<evidence type="ECO:0000256" key="3">
    <source>
        <dbReference type="ARBA" id="ARBA00022679"/>
    </source>
</evidence>
<feature type="compositionally biased region" description="Basic and acidic residues" evidence="8">
    <location>
        <begin position="516"/>
        <end position="528"/>
    </location>
</feature>
<comment type="caution">
    <text evidence="10">The sequence shown here is derived from an EMBL/GenBank/DDBJ whole genome shotgun (WGS) entry which is preliminary data.</text>
</comment>
<dbReference type="EC" id="2.7.11.1" evidence="1"/>
<dbReference type="Proteomes" id="UP001146793">
    <property type="component" value="Unassembled WGS sequence"/>
</dbReference>
<feature type="domain" description="Protein kinase" evidence="9">
    <location>
        <begin position="10"/>
        <end position="282"/>
    </location>
</feature>
<name>A0AAV7Z5M6_9EUKA</name>
<dbReference type="Pfam" id="PF00069">
    <property type="entry name" value="Pkinase"/>
    <property type="match status" value="1"/>
</dbReference>
<dbReference type="PROSITE" id="PS50011">
    <property type="entry name" value="PROTEIN_KINASE_DOM"/>
    <property type="match status" value="1"/>
</dbReference>
<evidence type="ECO:0000256" key="7">
    <source>
        <dbReference type="PROSITE-ProRule" id="PRU10141"/>
    </source>
</evidence>
<evidence type="ECO:0000256" key="5">
    <source>
        <dbReference type="ARBA" id="ARBA00022777"/>
    </source>
</evidence>
<feature type="region of interest" description="Disordered" evidence="8">
    <location>
        <begin position="361"/>
        <end position="391"/>
    </location>
</feature>
<evidence type="ECO:0000259" key="9">
    <source>
        <dbReference type="PROSITE" id="PS50011"/>
    </source>
</evidence>
<dbReference type="InterPro" id="IPR047916">
    <property type="entry name" value="TTBK_Asator-like_STKc"/>
</dbReference>
<dbReference type="SMART" id="SM00220">
    <property type="entry name" value="S_TKc"/>
    <property type="match status" value="1"/>
</dbReference>
<dbReference type="SUPFAM" id="SSF56112">
    <property type="entry name" value="Protein kinase-like (PK-like)"/>
    <property type="match status" value="1"/>
</dbReference>
<evidence type="ECO:0000256" key="2">
    <source>
        <dbReference type="ARBA" id="ARBA00022527"/>
    </source>
</evidence>
<dbReference type="CDD" id="cd14017">
    <property type="entry name" value="STKc_TTBK"/>
    <property type="match status" value="1"/>
</dbReference>
<dbReference type="GO" id="GO:0004674">
    <property type="term" value="F:protein serine/threonine kinase activity"/>
    <property type="evidence" value="ECO:0007669"/>
    <property type="project" value="UniProtKB-KW"/>
</dbReference>
<sequence length="607" mass="72223">MLTGSIRGRWKLGKRIGKGGFGEIYISQDLKKKIPVAIKFEKRNPKKQALKLEIAILRKLQVSPYVPKFIYYGRNLEYTYLIMELLGSNLSVERRRRSNKRFSLATTTKLGIEMIYAIEDMHKLGFIHRDIKPSNFVLRRRDPFTNHRETRTKTTICMIDFGLSRRYRDREGNLKPPRPKVGFQGTSRYASINSHEGKELSRRDDLWTLLYLFVEFLKGELPWSPIKDKLIIYKLKKKFNSSGLLKGLPHQFSKILEHIKSLRYEDEPNYNYLRGLLKEAYKEAGYDENTKFDWEIVDLTKSKQHIYRHRHKRIHKRQRRKRRIKKYQNQRKNINRNKNRDKNMNMHMNMNWNYNLDMNKDVNNDHNNKMMAKKKSNNKNQNQKSSSKEPLELNVVVGSLTKTAIKTKKKNKKNVIMTKEFLREIQKMNEIVIPSREELKRRQKMKGQSCVPQKKESPKVVLNPKKNETDLFDLIEANQRNEIYCKAPDYGLMIKKIEEDMEIKKARKKNFPFLKQKNEISNQKEKSKSKQNNNNINQNNQNFINENNQNNENNENDQNEEKLDPNFFNEKKDSKFQDPFGFVLSQLQNNSSESETIDKKSCRCVIQ</sequence>
<evidence type="ECO:0000256" key="4">
    <source>
        <dbReference type="ARBA" id="ARBA00022741"/>
    </source>
</evidence>
<keyword evidence="2" id="KW-0723">Serine/threonine-protein kinase</keyword>